<keyword evidence="1" id="KW-0472">Membrane</keyword>
<gene>
    <name evidence="2" type="ORF">SAMN04487967_0719</name>
</gene>
<evidence type="ECO:0000313" key="3">
    <source>
        <dbReference type="Proteomes" id="UP000199112"/>
    </source>
</evidence>
<dbReference type="RefSeq" id="WP_090505216.1">
    <property type="nucleotide sequence ID" value="NZ_FNWL01000001.1"/>
</dbReference>
<dbReference type="Proteomes" id="UP000199112">
    <property type="component" value="Unassembled WGS sequence"/>
</dbReference>
<dbReference type="OrthoDB" id="324613at2157"/>
<dbReference type="InterPro" id="IPR055712">
    <property type="entry name" value="DUF7288"/>
</dbReference>
<accession>A0A1H6FPF9</accession>
<dbReference type="AlphaFoldDB" id="A0A1H6FPF9"/>
<sequence>MRRKSNATERGQAYTLEGFISAMVVLVAILLALQSVVITPTTGGAADRTVQAQMQQEAQDALVVAAEDTDNNSLSEMVRYWDGDGGFEGTDDSLVDPHGNNVYSPGNFSNESELGEILYDRFDERGQNYNVELHYNNESDETKNRSLVYQGSPSSNAVSASYTVSLYDDQLVTDSSDSLSEASNPSIPDADSDDSLYNVVEVRVIVW</sequence>
<dbReference type="Pfam" id="PF23959">
    <property type="entry name" value="DUF7288"/>
    <property type="match status" value="1"/>
</dbReference>
<protein>
    <submittedName>
        <fullName evidence="2">Uncharacterized protein</fullName>
    </submittedName>
</protein>
<proteinExistence type="predicted"/>
<evidence type="ECO:0000256" key="1">
    <source>
        <dbReference type="SAM" id="Phobius"/>
    </source>
</evidence>
<organism evidence="2 3">
    <name type="scientific">Natronorubrum sediminis</name>
    <dbReference type="NCBI Taxonomy" id="640943"/>
    <lineage>
        <taxon>Archaea</taxon>
        <taxon>Methanobacteriati</taxon>
        <taxon>Methanobacteriota</taxon>
        <taxon>Stenosarchaea group</taxon>
        <taxon>Halobacteria</taxon>
        <taxon>Halobacteriales</taxon>
        <taxon>Natrialbaceae</taxon>
        <taxon>Natronorubrum</taxon>
    </lineage>
</organism>
<dbReference type="EMBL" id="FNWL01000001">
    <property type="protein sequence ID" value="SEH12242.1"/>
    <property type="molecule type" value="Genomic_DNA"/>
</dbReference>
<evidence type="ECO:0000313" key="2">
    <source>
        <dbReference type="EMBL" id="SEH12242.1"/>
    </source>
</evidence>
<feature type="transmembrane region" description="Helical" evidence="1">
    <location>
        <begin position="12"/>
        <end position="33"/>
    </location>
</feature>
<keyword evidence="1" id="KW-0812">Transmembrane</keyword>
<keyword evidence="1" id="KW-1133">Transmembrane helix</keyword>
<name>A0A1H6FPF9_9EURY</name>
<reference evidence="3" key="1">
    <citation type="submission" date="2016-10" db="EMBL/GenBank/DDBJ databases">
        <authorList>
            <person name="Varghese N."/>
            <person name="Submissions S."/>
        </authorList>
    </citation>
    <scope>NUCLEOTIDE SEQUENCE [LARGE SCALE GENOMIC DNA]</scope>
    <source>
        <strain evidence="3">CGMCC 1.8981</strain>
    </source>
</reference>
<keyword evidence="3" id="KW-1185">Reference proteome</keyword>